<dbReference type="Proteomes" id="UP000291084">
    <property type="component" value="Chromosome 8"/>
</dbReference>
<keyword evidence="1" id="KW-1133">Transmembrane helix</keyword>
<dbReference type="AlphaFoldDB" id="A0A0S3SSP1"/>
<proteinExistence type="predicted"/>
<feature type="transmembrane region" description="Helical" evidence="1">
    <location>
        <begin position="40"/>
        <end position="59"/>
    </location>
</feature>
<evidence type="ECO:0000313" key="3">
    <source>
        <dbReference type="Proteomes" id="UP000291084"/>
    </source>
</evidence>
<feature type="non-terminal residue" evidence="2">
    <location>
        <position position="1"/>
    </location>
</feature>
<feature type="transmembrane region" description="Helical" evidence="1">
    <location>
        <begin position="12"/>
        <end position="33"/>
    </location>
</feature>
<sequence>NIILFLFYIVKPIQFLAFYIIQILTFQFFIISFNSFFERYEWSLVLMYFLISCLFVHFLTLDKNNVDNGCNKYITAKVKVW</sequence>
<accession>A0A0S3SSP1</accession>
<dbReference type="EMBL" id="AP015041">
    <property type="protein sequence ID" value="BAT95838.1"/>
    <property type="molecule type" value="Genomic_DNA"/>
</dbReference>
<keyword evidence="1" id="KW-0472">Membrane</keyword>
<evidence type="ECO:0000313" key="2">
    <source>
        <dbReference type="EMBL" id="BAT95838.1"/>
    </source>
</evidence>
<gene>
    <name evidence="2" type="primary">Vigan.08G265200</name>
    <name evidence="2" type="ORF">VIGAN_08265200</name>
</gene>
<evidence type="ECO:0000256" key="1">
    <source>
        <dbReference type="SAM" id="Phobius"/>
    </source>
</evidence>
<protein>
    <submittedName>
        <fullName evidence="2">Uncharacterized protein</fullName>
    </submittedName>
</protein>
<organism evidence="2 3">
    <name type="scientific">Vigna angularis var. angularis</name>
    <dbReference type="NCBI Taxonomy" id="157739"/>
    <lineage>
        <taxon>Eukaryota</taxon>
        <taxon>Viridiplantae</taxon>
        <taxon>Streptophyta</taxon>
        <taxon>Embryophyta</taxon>
        <taxon>Tracheophyta</taxon>
        <taxon>Spermatophyta</taxon>
        <taxon>Magnoliopsida</taxon>
        <taxon>eudicotyledons</taxon>
        <taxon>Gunneridae</taxon>
        <taxon>Pentapetalae</taxon>
        <taxon>rosids</taxon>
        <taxon>fabids</taxon>
        <taxon>Fabales</taxon>
        <taxon>Fabaceae</taxon>
        <taxon>Papilionoideae</taxon>
        <taxon>50 kb inversion clade</taxon>
        <taxon>NPAAA clade</taxon>
        <taxon>indigoferoid/millettioid clade</taxon>
        <taxon>Phaseoleae</taxon>
        <taxon>Vigna</taxon>
    </lineage>
</organism>
<reference evidence="2 3" key="1">
    <citation type="journal article" date="2015" name="Sci. Rep.">
        <title>The power of single molecule real-time sequencing technology in the de novo assembly of a eukaryotic genome.</title>
        <authorList>
            <person name="Sakai H."/>
            <person name="Naito K."/>
            <person name="Ogiso-Tanaka E."/>
            <person name="Takahashi Y."/>
            <person name="Iseki K."/>
            <person name="Muto C."/>
            <person name="Satou K."/>
            <person name="Teruya K."/>
            <person name="Shiroma A."/>
            <person name="Shimoji M."/>
            <person name="Hirano T."/>
            <person name="Itoh T."/>
            <person name="Kaga A."/>
            <person name="Tomooka N."/>
        </authorList>
    </citation>
    <scope>NUCLEOTIDE SEQUENCE [LARGE SCALE GENOMIC DNA]</scope>
    <source>
        <strain evidence="3">cv. Shumari</strain>
    </source>
</reference>
<keyword evidence="1" id="KW-0812">Transmembrane</keyword>
<name>A0A0S3SSP1_PHAAN</name>
<keyword evidence="3" id="KW-1185">Reference proteome</keyword>